<gene>
    <name evidence="2" type="ORF">AE0388_2472</name>
    <name evidence="3" type="ORF">BLIN101_00537</name>
</gene>
<keyword evidence="1" id="KW-1133">Transmembrane helix</keyword>
<reference evidence="3 5" key="2">
    <citation type="submission" date="2017-03" db="EMBL/GenBank/DDBJ databases">
        <authorList>
            <person name="Afonso C.L."/>
            <person name="Miller P.J."/>
            <person name="Scott M.A."/>
            <person name="Spackman E."/>
            <person name="Goraichik I."/>
            <person name="Dimitrov K.M."/>
            <person name="Suarez D.L."/>
            <person name="Swayne D.E."/>
        </authorList>
    </citation>
    <scope>NUCLEOTIDE SEQUENCE [LARGE SCALE GENOMIC DNA]</scope>
    <source>
        <strain evidence="3 5">Mu101</strain>
    </source>
</reference>
<keyword evidence="1" id="KW-0472">Membrane</keyword>
<dbReference type="AlphaFoldDB" id="A0A0B9AME5"/>
<dbReference type="PATRIC" id="fig|1703.6.peg.2373"/>
<evidence type="ECO:0000313" key="3">
    <source>
        <dbReference type="EMBL" id="SMX66373.1"/>
    </source>
</evidence>
<evidence type="ECO:0000313" key="4">
    <source>
        <dbReference type="Proteomes" id="UP000031488"/>
    </source>
</evidence>
<keyword evidence="1" id="KW-0812">Transmembrane</keyword>
<name>A0A0B9AME5_BRELN</name>
<dbReference type="EMBL" id="JTJZ01000020">
    <property type="protein sequence ID" value="KHS51922.1"/>
    <property type="molecule type" value="Genomic_DNA"/>
</dbReference>
<reference evidence="2 4" key="1">
    <citation type="submission" date="2014-11" db="EMBL/GenBank/DDBJ databases">
        <title>Draft Genome Sequence of Brevibacterium linens AE038-8.</title>
        <authorList>
            <person name="Maizel D."/>
            <person name="Utturkar S.M."/>
            <person name="Brown S.D."/>
            <person name="Ferrero M."/>
            <person name="Rosen B.P."/>
        </authorList>
    </citation>
    <scope>NUCLEOTIDE SEQUENCE [LARGE SCALE GENOMIC DNA]</scope>
    <source>
        <strain evidence="2 4">AE038-8</strain>
    </source>
</reference>
<dbReference type="EMBL" id="FXZA01000001">
    <property type="protein sequence ID" value="SMX66373.1"/>
    <property type="molecule type" value="Genomic_DNA"/>
</dbReference>
<dbReference type="Proteomes" id="UP000031488">
    <property type="component" value="Unassembled WGS sequence"/>
</dbReference>
<dbReference type="Proteomes" id="UP000234498">
    <property type="component" value="Unassembled WGS sequence"/>
</dbReference>
<dbReference type="GeneID" id="303223078"/>
<proteinExistence type="predicted"/>
<keyword evidence="4" id="KW-1185">Reference proteome</keyword>
<evidence type="ECO:0000313" key="2">
    <source>
        <dbReference type="EMBL" id="KHS51922.1"/>
    </source>
</evidence>
<dbReference type="RefSeq" id="WP_155807341.1">
    <property type="nucleotide sequence ID" value="NZ_CP026734.1"/>
</dbReference>
<evidence type="ECO:0000313" key="5">
    <source>
        <dbReference type="Proteomes" id="UP000234498"/>
    </source>
</evidence>
<evidence type="ECO:0000256" key="1">
    <source>
        <dbReference type="SAM" id="Phobius"/>
    </source>
</evidence>
<organism evidence="2 4">
    <name type="scientific">Brevibacterium linens</name>
    <dbReference type="NCBI Taxonomy" id="1703"/>
    <lineage>
        <taxon>Bacteria</taxon>
        <taxon>Bacillati</taxon>
        <taxon>Actinomycetota</taxon>
        <taxon>Actinomycetes</taxon>
        <taxon>Micrococcales</taxon>
        <taxon>Brevibacteriaceae</taxon>
        <taxon>Brevibacterium</taxon>
    </lineage>
</organism>
<accession>A0A0B9AME5</accession>
<sequence>MNAAIMAAAAEGGEHAAHVELPMDPIWYGLITLAIFITMGLVSRSWKGISHRH</sequence>
<feature type="transmembrane region" description="Helical" evidence="1">
    <location>
        <begin position="26"/>
        <end position="43"/>
    </location>
</feature>
<protein>
    <submittedName>
        <fullName evidence="2">Uncharacterized protein</fullName>
    </submittedName>
</protein>